<dbReference type="GO" id="GO:0005737">
    <property type="term" value="C:cytoplasm"/>
    <property type="evidence" value="ECO:0007669"/>
    <property type="project" value="UniProtKB-ARBA"/>
</dbReference>
<dbReference type="GO" id="GO:0008173">
    <property type="term" value="F:RNA methyltransferase activity"/>
    <property type="evidence" value="ECO:0007669"/>
    <property type="project" value="InterPro"/>
</dbReference>
<dbReference type="GO" id="GO:0032259">
    <property type="term" value="P:methylation"/>
    <property type="evidence" value="ECO:0007669"/>
    <property type="project" value="UniProtKB-KW"/>
</dbReference>
<dbReference type="STRING" id="1121387.GCA_000429885_00895"/>
<dbReference type="Pfam" id="PF22435">
    <property type="entry name" value="MRM3-like_sub_bind"/>
    <property type="match status" value="1"/>
</dbReference>
<dbReference type="InterPro" id="IPR001537">
    <property type="entry name" value="SpoU_MeTrfase"/>
</dbReference>
<dbReference type="GO" id="GO:0003723">
    <property type="term" value="F:RNA binding"/>
    <property type="evidence" value="ECO:0007669"/>
    <property type="project" value="InterPro"/>
</dbReference>
<evidence type="ECO:0000259" key="4">
    <source>
        <dbReference type="SMART" id="SM00967"/>
    </source>
</evidence>
<organism evidence="5 6">
    <name type="scientific">Dermatophilus congolensis</name>
    <dbReference type="NCBI Taxonomy" id="1863"/>
    <lineage>
        <taxon>Bacteria</taxon>
        <taxon>Bacillati</taxon>
        <taxon>Actinomycetota</taxon>
        <taxon>Actinomycetes</taxon>
        <taxon>Micrococcales</taxon>
        <taxon>Dermatophilaceae</taxon>
        <taxon>Dermatophilus</taxon>
    </lineage>
</organism>
<dbReference type="InterPro" id="IPR029064">
    <property type="entry name" value="Ribosomal_eL30-like_sf"/>
</dbReference>
<dbReference type="KEGG" id="dco:SAMEA4475696_1194"/>
<dbReference type="Gene3D" id="3.30.1330.30">
    <property type="match status" value="1"/>
</dbReference>
<dbReference type="Proteomes" id="UP000242637">
    <property type="component" value="Chromosome 1"/>
</dbReference>
<dbReference type="PANTHER" id="PTHR43191">
    <property type="entry name" value="RRNA METHYLTRANSFERASE 3"/>
    <property type="match status" value="1"/>
</dbReference>
<gene>
    <name evidence="5" type="primary">rlmB_2</name>
    <name evidence="5" type="ORF">SAMEA4475696_01194</name>
</gene>
<dbReference type="EC" id="2.1.1.185" evidence="5"/>
<dbReference type="InterPro" id="IPR029028">
    <property type="entry name" value="Alpha/beta_knot_MTases"/>
</dbReference>
<dbReference type="CDD" id="cd18095">
    <property type="entry name" value="SpoU-like_rRNA-MTase"/>
    <property type="match status" value="1"/>
</dbReference>
<dbReference type="InterPro" id="IPR053888">
    <property type="entry name" value="MRM3-like_sub_bind"/>
</dbReference>
<dbReference type="PANTHER" id="PTHR43191:SF2">
    <property type="entry name" value="RRNA METHYLTRANSFERASE 3, MITOCHONDRIAL"/>
    <property type="match status" value="1"/>
</dbReference>
<evidence type="ECO:0000256" key="1">
    <source>
        <dbReference type="ARBA" id="ARBA00007228"/>
    </source>
</evidence>
<keyword evidence="6" id="KW-1185">Reference proteome</keyword>
<dbReference type="SUPFAM" id="SSF55315">
    <property type="entry name" value="L30e-like"/>
    <property type="match status" value="1"/>
</dbReference>
<dbReference type="SMART" id="SM00967">
    <property type="entry name" value="SpoU_sub_bind"/>
    <property type="match status" value="1"/>
</dbReference>
<evidence type="ECO:0000313" key="6">
    <source>
        <dbReference type="Proteomes" id="UP000242637"/>
    </source>
</evidence>
<dbReference type="EMBL" id="LT906453">
    <property type="protein sequence ID" value="SNV21317.1"/>
    <property type="molecule type" value="Genomic_DNA"/>
</dbReference>
<evidence type="ECO:0000256" key="2">
    <source>
        <dbReference type="ARBA" id="ARBA00022603"/>
    </source>
</evidence>
<accession>A0A239VGM3</accession>
<comment type="similarity">
    <text evidence="1">Belongs to the class IV-like SAM-binding methyltransferase superfamily. RNA methyltransferase TrmH family.</text>
</comment>
<sequence>MSIHSNRRTRSILDNPRAERVRRVRALLRRSVRQKEGRFLAEGPQAVREAVAWCPQSIIDVYVDPHGRERHKDIVDAALAAGVFVHDVTAEVLAVMADTESPQGVLAVVEKVDVPLEKILEEGSDRPRMLVMLAAVRDPGNAGTVLRGADAMGADAVLVGSSSVDLYNPKVVRSTVGSLFHLPVVTGVDVQSTLMRLREEAGVVAYAADGEGDTPITEADLTRSHVWVMGNEAWGLTEEMSAACDQVVSIPLHRAESLNLAMAATICMFASSQARG</sequence>
<reference evidence="5 6" key="1">
    <citation type="submission" date="2017-06" db="EMBL/GenBank/DDBJ databases">
        <authorList>
            <consortium name="Pathogen Informatics"/>
        </authorList>
    </citation>
    <scope>NUCLEOTIDE SEQUENCE [LARGE SCALE GENOMIC DNA]</scope>
    <source>
        <strain evidence="5 6">NCTC13039</strain>
    </source>
</reference>
<evidence type="ECO:0000256" key="3">
    <source>
        <dbReference type="ARBA" id="ARBA00022679"/>
    </source>
</evidence>
<proteinExistence type="inferred from homology"/>
<keyword evidence="3 5" id="KW-0808">Transferase</keyword>
<evidence type="ECO:0000313" key="5">
    <source>
        <dbReference type="EMBL" id="SNV21317.1"/>
    </source>
</evidence>
<dbReference type="GO" id="GO:0006396">
    <property type="term" value="P:RNA processing"/>
    <property type="evidence" value="ECO:0007669"/>
    <property type="project" value="InterPro"/>
</dbReference>
<name>A0A239VGM3_9MICO</name>
<dbReference type="InterPro" id="IPR051259">
    <property type="entry name" value="rRNA_Methyltransferase"/>
</dbReference>
<dbReference type="Gene3D" id="3.40.1280.10">
    <property type="match status" value="1"/>
</dbReference>
<dbReference type="InterPro" id="IPR013123">
    <property type="entry name" value="SpoU_subst-bd"/>
</dbReference>
<protein>
    <submittedName>
        <fullName evidence="5">23S rRNA (Guanosine-2'-O-)-methyltransferase RlmB</fullName>
        <ecNumber evidence="5">2.1.1.185</ecNumber>
    </submittedName>
</protein>
<feature type="domain" description="RNA 2-O ribose methyltransferase substrate binding" evidence="4">
    <location>
        <begin position="40"/>
        <end position="115"/>
    </location>
</feature>
<dbReference type="AlphaFoldDB" id="A0A239VGM3"/>
<dbReference type="InterPro" id="IPR029026">
    <property type="entry name" value="tRNA_m1G_MTases_N"/>
</dbReference>
<dbReference type="RefSeq" id="WP_324603344.1">
    <property type="nucleotide sequence ID" value="NZ_JAAFNI010000001.1"/>
</dbReference>
<dbReference type="SUPFAM" id="SSF75217">
    <property type="entry name" value="alpha/beta knot"/>
    <property type="match status" value="1"/>
</dbReference>
<keyword evidence="2 5" id="KW-0489">Methyltransferase</keyword>
<dbReference type="Pfam" id="PF00588">
    <property type="entry name" value="SpoU_methylase"/>
    <property type="match status" value="1"/>
</dbReference>